<proteinExistence type="predicted"/>
<dbReference type="PANTHER" id="PTHR38791:SF5">
    <property type="entry name" value="TRANSCRIPTION FACTOR DBAG-RELATED"/>
    <property type="match status" value="1"/>
</dbReference>
<dbReference type="GO" id="GO:0000981">
    <property type="term" value="F:DNA-binding transcription factor activity, RNA polymerase II-specific"/>
    <property type="evidence" value="ECO:0007669"/>
    <property type="project" value="InterPro"/>
</dbReference>
<dbReference type="SUPFAM" id="SSF57701">
    <property type="entry name" value="Zn2/Cys6 DNA-binding domain"/>
    <property type="match status" value="1"/>
</dbReference>
<dbReference type="PROSITE" id="PS50048">
    <property type="entry name" value="ZN2_CY6_FUNGAL_2"/>
    <property type="match status" value="1"/>
</dbReference>
<protein>
    <recommendedName>
        <fullName evidence="2">Zn(2)-C6 fungal-type domain-containing protein</fullName>
    </recommendedName>
</protein>
<keyword evidence="1" id="KW-0539">Nucleus</keyword>
<dbReference type="InterPro" id="IPR036864">
    <property type="entry name" value="Zn2-C6_fun-type_DNA-bd_sf"/>
</dbReference>
<dbReference type="STRING" id="1043005.A0A074YFZ1"/>
<dbReference type="PANTHER" id="PTHR38791">
    <property type="entry name" value="ZN(II)2CYS6 TRANSCRIPTION FACTOR (EUROFUNG)-RELATED-RELATED"/>
    <property type="match status" value="1"/>
</dbReference>
<gene>
    <name evidence="3" type="ORF">AUEXF2481DRAFT_31471</name>
</gene>
<accession>A0A074YFZ1</accession>
<dbReference type="OrthoDB" id="2991872at2759"/>
<feature type="domain" description="Zn(2)-C6 fungal-type" evidence="2">
    <location>
        <begin position="9"/>
        <end position="39"/>
    </location>
</feature>
<dbReference type="InterPro" id="IPR053175">
    <property type="entry name" value="DHMBA_Reg_Transcription_Factor"/>
</dbReference>
<dbReference type="InParanoid" id="A0A074YFZ1"/>
<dbReference type="RefSeq" id="XP_013341526.1">
    <property type="nucleotide sequence ID" value="XM_013486072.1"/>
</dbReference>
<sequence length="566" mass="63188">MGSSRRPLACLTCKRRRVKCDHKRPTCARCTLAKIDCSWPTPVERIQFVDMSQAIAARHPSQEIQSKINASTKLKNTLHDDLETRALTFFVRHYTLDSDAHGGPNPGLFGYVMAACSASRTSAAAMSVSAVALTIYSKWRMDQNLAKPVPNVIGHAVKSLSEDLQKQNSKQTDVTLLSIMLLQFQSTFENLLFAKKRSSVHHLGALALVREFGHPSTWSATASEFVGCIIHLEVTAAIREKRKVHPEVCYWRAVIETISDDTSRYLDTLGIQVADIQYRAAALQGDTGLCSSFAEVDTLLDDIQRLDERLILWQGQVSTFWGPYNWTPPGIIFPPIQSFQGTCQIYTSVTAARRMNDWRAHRLTLAITSLKLIRGQKHRSPETPESGESDTSQSGAYVLVKRIQWLVDGICASVPFCLGNRSRVGSIADFSDQTWKFPSCHDMAEMYGLYGRSAEPKGLESFADHYSHALTQGSWLMLSNLALLVATFLGNKTLTPLFPLKQGQLKWICQQYLRNLSLNSIEWTHDNSLVSKVLTGVDLPTTEVLVYEASRCIRCVSRGLQLTDDP</sequence>
<evidence type="ECO:0000256" key="1">
    <source>
        <dbReference type="ARBA" id="ARBA00023242"/>
    </source>
</evidence>
<organism evidence="3 4">
    <name type="scientific">Aureobasidium subglaciale (strain EXF-2481)</name>
    <name type="common">Aureobasidium pullulans var. subglaciale</name>
    <dbReference type="NCBI Taxonomy" id="1043005"/>
    <lineage>
        <taxon>Eukaryota</taxon>
        <taxon>Fungi</taxon>
        <taxon>Dikarya</taxon>
        <taxon>Ascomycota</taxon>
        <taxon>Pezizomycotina</taxon>
        <taxon>Dothideomycetes</taxon>
        <taxon>Dothideomycetidae</taxon>
        <taxon>Dothideales</taxon>
        <taxon>Saccotheciaceae</taxon>
        <taxon>Aureobasidium</taxon>
    </lineage>
</organism>
<dbReference type="SMART" id="SM00066">
    <property type="entry name" value="GAL4"/>
    <property type="match status" value="1"/>
</dbReference>
<evidence type="ECO:0000259" key="2">
    <source>
        <dbReference type="PROSITE" id="PS50048"/>
    </source>
</evidence>
<dbReference type="AlphaFoldDB" id="A0A074YFZ1"/>
<dbReference type="HOGENOM" id="CLU_013866_3_1_1"/>
<dbReference type="GeneID" id="25364441"/>
<dbReference type="Gene3D" id="4.10.240.10">
    <property type="entry name" value="Zn(2)-C6 fungal-type DNA-binding domain"/>
    <property type="match status" value="1"/>
</dbReference>
<keyword evidence="4" id="KW-1185">Reference proteome</keyword>
<evidence type="ECO:0000313" key="3">
    <source>
        <dbReference type="EMBL" id="KEQ93002.1"/>
    </source>
</evidence>
<reference evidence="3 4" key="1">
    <citation type="journal article" date="2014" name="BMC Genomics">
        <title>Genome sequencing of four Aureobasidium pullulans varieties: biotechnological potential, stress tolerance, and description of new species.</title>
        <authorList>
            <person name="Gostin Ar C."/>
            <person name="Ohm R.A."/>
            <person name="Kogej T."/>
            <person name="Sonjak S."/>
            <person name="Turk M."/>
            <person name="Zajc J."/>
            <person name="Zalar P."/>
            <person name="Grube M."/>
            <person name="Sun H."/>
            <person name="Han J."/>
            <person name="Sharma A."/>
            <person name="Chiniquy J."/>
            <person name="Ngan C.Y."/>
            <person name="Lipzen A."/>
            <person name="Barry K."/>
            <person name="Grigoriev I.V."/>
            <person name="Gunde-Cimerman N."/>
        </authorList>
    </citation>
    <scope>NUCLEOTIDE SEQUENCE [LARGE SCALE GENOMIC DNA]</scope>
    <source>
        <strain evidence="3 4">EXF-2481</strain>
    </source>
</reference>
<name>A0A074YFZ1_AURSE</name>
<dbReference type="GO" id="GO:0008270">
    <property type="term" value="F:zinc ion binding"/>
    <property type="evidence" value="ECO:0007669"/>
    <property type="project" value="InterPro"/>
</dbReference>
<evidence type="ECO:0000313" key="4">
    <source>
        <dbReference type="Proteomes" id="UP000030641"/>
    </source>
</evidence>
<dbReference type="PROSITE" id="PS00463">
    <property type="entry name" value="ZN2_CY6_FUNGAL_1"/>
    <property type="match status" value="1"/>
</dbReference>
<dbReference type="EMBL" id="KL584767">
    <property type="protein sequence ID" value="KEQ93002.1"/>
    <property type="molecule type" value="Genomic_DNA"/>
</dbReference>
<dbReference type="InterPro" id="IPR001138">
    <property type="entry name" value="Zn2Cys6_DnaBD"/>
</dbReference>
<dbReference type="CDD" id="cd00067">
    <property type="entry name" value="GAL4"/>
    <property type="match status" value="1"/>
</dbReference>
<dbReference type="OMA" id="PWHIMSM"/>
<dbReference type="Proteomes" id="UP000030641">
    <property type="component" value="Unassembled WGS sequence"/>
</dbReference>
<dbReference type="Pfam" id="PF00172">
    <property type="entry name" value="Zn_clus"/>
    <property type="match status" value="1"/>
</dbReference>